<organism evidence="3 4">
    <name type="scientific">Paenimyroides tangerinum</name>
    <dbReference type="NCBI Taxonomy" id="2488728"/>
    <lineage>
        <taxon>Bacteria</taxon>
        <taxon>Pseudomonadati</taxon>
        <taxon>Bacteroidota</taxon>
        <taxon>Flavobacteriia</taxon>
        <taxon>Flavobacteriales</taxon>
        <taxon>Flavobacteriaceae</taxon>
        <taxon>Paenimyroides</taxon>
    </lineage>
</organism>
<evidence type="ECO:0000313" key="4">
    <source>
        <dbReference type="Proteomes" id="UP000275719"/>
    </source>
</evidence>
<dbReference type="Proteomes" id="UP000275719">
    <property type="component" value="Unassembled WGS sequence"/>
</dbReference>
<evidence type="ECO:0000259" key="1">
    <source>
        <dbReference type="Pfam" id="PF00534"/>
    </source>
</evidence>
<keyword evidence="3" id="KW-0808">Transferase</keyword>
<evidence type="ECO:0000313" key="3">
    <source>
        <dbReference type="EMBL" id="RRJ89563.1"/>
    </source>
</evidence>
<proteinExistence type="predicted"/>
<dbReference type="SUPFAM" id="SSF53756">
    <property type="entry name" value="UDP-Glycosyltransferase/glycogen phosphorylase"/>
    <property type="match status" value="1"/>
</dbReference>
<feature type="domain" description="Glycosyltransferase subfamily 4-like N-terminal" evidence="2">
    <location>
        <begin position="57"/>
        <end position="174"/>
    </location>
</feature>
<comment type="caution">
    <text evidence="3">The sequence shown here is derived from an EMBL/GenBank/DDBJ whole genome shotgun (WGS) entry which is preliminary data.</text>
</comment>
<dbReference type="PANTHER" id="PTHR12526:SF634">
    <property type="entry name" value="BLL3361 PROTEIN"/>
    <property type="match status" value="1"/>
</dbReference>
<accession>A0A3P3WAA0</accession>
<dbReference type="RefSeq" id="WP_125019489.1">
    <property type="nucleotide sequence ID" value="NZ_RQVQ01000025.1"/>
</dbReference>
<dbReference type="Gene3D" id="3.40.50.2000">
    <property type="entry name" value="Glycogen Phosphorylase B"/>
    <property type="match status" value="2"/>
</dbReference>
<reference evidence="3 4" key="1">
    <citation type="submission" date="2018-11" db="EMBL/GenBank/DDBJ databases">
        <title>Flavobacterium sp. nov., YIM 102701-2 draft genome.</title>
        <authorList>
            <person name="Li G."/>
            <person name="Jiang Y."/>
        </authorList>
    </citation>
    <scope>NUCLEOTIDE SEQUENCE [LARGE SCALE GENOMIC DNA]</scope>
    <source>
        <strain evidence="3 4">YIM 102701-2</strain>
    </source>
</reference>
<gene>
    <name evidence="3" type="ORF">EG240_11240</name>
</gene>
<dbReference type="CDD" id="cd03801">
    <property type="entry name" value="GT4_PimA-like"/>
    <property type="match status" value="1"/>
</dbReference>
<dbReference type="OrthoDB" id="9790710at2"/>
<feature type="domain" description="Glycosyl transferase family 1" evidence="1">
    <location>
        <begin position="179"/>
        <end position="347"/>
    </location>
</feature>
<dbReference type="PANTHER" id="PTHR12526">
    <property type="entry name" value="GLYCOSYLTRANSFERASE"/>
    <property type="match status" value="1"/>
</dbReference>
<dbReference type="InterPro" id="IPR028098">
    <property type="entry name" value="Glyco_trans_4-like_N"/>
</dbReference>
<protein>
    <submittedName>
        <fullName evidence="3">Glycosyltransferase family 1 protein</fullName>
    </submittedName>
</protein>
<keyword evidence="4" id="KW-1185">Reference proteome</keyword>
<dbReference type="GO" id="GO:0016757">
    <property type="term" value="F:glycosyltransferase activity"/>
    <property type="evidence" value="ECO:0007669"/>
    <property type="project" value="InterPro"/>
</dbReference>
<evidence type="ECO:0000259" key="2">
    <source>
        <dbReference type="Pfam" id="PF13439"/>
    </source>
</evidence>
<dbReference type="InterPro" id="IPR001296">
    <property type="entry name" value="Glyco_trans_1"/>
</dbReference>
<sequence>MKNNKTKVLLFSPLRGKIGGITRWTDNIMTYYNKISPLDIELFQYYPFVKDKQGFFLFNRLYRGFFYYVPSIFVLFKLLKKEQIQVLHFCSSGSFGLFRDYIFLKMAKFLKVKSVIHFHFGRIPDLQCKNNWEYKLICIIIKNVDLVVVIDDLTLTTLKDFGFKNIVLIPNPVSPRIKEIIESNPNIKRNDNIILFAGHHLPSKGIFELISACKELKNIKLRMIGYFSDEILQEIFDKAGNENESWLEIVGEVNFDEIIKEMLACGIFILPSHTEAFPNVIIESMATKCPIISTNVGAIPQMLNVNDVSNLCGLVVQPKNEIELKEAIIKLLDNKDLSDNISSNAETRVNSLYSIQVVWNKLEQIWNVKSDDFIK</sequence>
<dbReference type="EMBL" id="RQVQ01000025">
    <property type="protein sequence ID" value="RRJ89563.1"/>
    <property type="molecule type" value="Genomic_DNA"/>
</dbReference>
<name>A0A3P3WAA0_9FLAO</name>
<dbReference type="Pfam" id="PF13439">
    <property type="entry name" value="Glyco_transf_4"/>
    <property type="match status" value="1"/>
</dbReference>
<dbReference type="Pfam" id="PF00534">
    <property type="entry name" value="Glycos_transf_1"/>
    <property type="match status" value="1"/>
</dbReference>
<dbReference type="AlphaFoldDB" id="A0A3P3WAA0"/>